<name>A0A7G8LHP9_9CAUD</name>
<evidence type="ECO:0000313" key="2">
    <source>
        <dbReference type="EMBL" id="QNJ56771.1"/>
    </source>
</evidence>
<reference evidence="2 3" key="1">
    <citation type="submission" date="2020-06" db="EMBL/GenBank/DDBJ databases">
        <authorList>
            <person name="Ruesch T."/>
            <person name="Stepniewski C."/>
            <person name="Ballard C."/>
            <person name="Battaglia S."/>
            <person name="Diaz I."/>
            <person name="Engley A."/>
            <person name="Erickson A."/>
            <person name="Ernst L."/>
            <person name="Gonzales E."/>
            <person name="Haider A."/>
            <person name="Harrison M."/>
            <person name="Moore J."/>
            <person name="Paratore J."/>
            <person name="Rafanan A."/>
            <person name="Storz S."/>
            <person name="Poxleitner M.K."/>
            <person name="Anders K.R."/>
            <person name="Garlena R.A."/>
            <person name="Russell D.A."/>
            <person name="Pope W.H."/>
            <person name="Jacobs-Sera D."/>
            <person name="Hatfull G.F."/>
        </authorList>
    </citation>
    <scope>NUCLEOTIDE SEQUENCE [LARGE SCALE GENOMIC DNA]</scope>
</reference>
<organism evidence="2 3">
    <name type="scientific">Mycobacterium phage Aziz</name>
    <dbReference type="NCBI Taxonomy" id="2762281"/>
    <lineage>
        <taxon>Viruses</taxon>
        <taxon>Duplodnaviria</taxon>
        <taxon>Heunggongvirae</taxon>
        <taxon>Uroviricota</taxon>
        <taxon>Caudoviricetes</taxon>
        <taxon>Vilmaviridae</taxon>
        <taxon>Mclasvirinae</taxon>
        <taxon>Reyvirus</taxon>
        <taxon>Reyvirus aziz</taxon>
    </lineage>
</organism>
<dbReference type="EMBL" id="MT658802">
    <property type="protein sequence ID" value="QNJ56771.1"/>
    <property type="molecule type" value="Genomic_DNA"/>
</dbReference>
<keyword evidence="3" id="KW-1185">Reference proteome</keyword>
<dbReference type="KEGG" id="vg:63210353"/>
<reference evidence="3" key="2">
    <citation type="journal article" date="2021" name="Microbiol. Resour. Announc.">
        <title>Genome Sequences of Subcluster M2 Mycobacteriophages Estes and Aziz.</title>
        <authorList>
            <person name="Fitzgerald S.K."/>
            <person name="Johnson E.H."/>
            <person name="Storz S.H.R."/>
            <person name="Ballard C."/>
            <person name="Battaglia S."/>
            <person name="Boice M."/>
            <person name="Bramwell-Butcher J."/>
            <person name="Dedinsky M."/>
            <person name="DeKlotz J."/>
            <person name="Diaz I."/>
            <person name="Engley A."/>
            <person name="Ernst L."/>
            <person name="Gonzales E."/>
            <person name="Groscost A."/>
            <person name="Grosser P."/>
            <person name="Haider A."/>
            <person name="Harrison M."/>
            <person name="Husler K."/>
            <person name="Lau J."/>
            <person name="Monlux M."/>
            <person name="Paratore J."/>
            <person name="Ruesch T."/>
            <person name="Schlesinger M."/>
            <person name="Scholes A."/>
            <person name="Poxleitner M.K."/>
            <person name="Anders K.R."/>
        </authorList>
    </citation>
    <scope>NUCLEOTIDE SEQUENCE [LARGE SCALE GENOMIC DNA]</scope>
</reference>
<sequence>MVCTEGKTASQRRWRQKKGLGTGKVGTPRKYGSDGSPKRPPMPVRRGLPSDWTY</sequence>
<feature type="region of interest" description="Disordered" evidence="1">
    <location>
        <begin position="1"/>
        <end position="54"/>
    </location>
</feature>
<dbReference type="RefSeq" id="YP_010013716.1">
    <property type="nucleotide sequence ID" value="NC_053513.1"/>
</dbReference>
<dbReference type="GeneID" id="63210353"/>
<evidence type="ECO:0000256" key="1">
    <source>
        <dbReference type="SAM" id="MobiDB-lite"/>
    </source>
</evidence>
<protein>
    <submittedName>
        <fullName evidence="2">Uncharacterized protein</fullName>
    </submittedName>
</protein>
<gene>
    <name evidence="2" type="primary">133</name>
    <name evidence="2" type="ORF">SEA_AZIZ_133</name>
</gene>
<dbReference type="Proteomes" id="UP000515890">
    <property type="component" value="Segment"/>
</dbReference>
<evidence type="ECO:0000313" key="3">
    <source>
        <dbReference type="Proteomes" id="UP000515890"/>
    </source>
</evidence>
<proteinExistence type="predicted"/>
<accession>A0A7G8LHP9</accession>